<dbReference type="STRING" id="55544.A0A4D9E7S5"/>
<dbReference type="PANTHER" id="PTHR10292:SF11">
    <property type="entry name" value="CLATHRIN HEAVY CHAIN LINKER DOMAIN-CONTAINING PROTEIN 1"/>
    <property type="match status" value="1"/>
</dbReference>
<dbReference type="OrthoDB" id="2113814at2759"/>
<reference evidence="3 4" key="2">
    <citation type="submission" date="2019-04" db="EMBL/GenBank/DDBJ databases">
        <title>The genome sequence of big-headed turtle.</title>
        <authorList>
            <person name="Gong S."/>
        </authorList>
    </citation>
    <scope>NUCLEOTIDE SEQUENCE [LARGE SCALE GENOMIC DNA]</scope>
    <source>
        <strain evidence="3">DO16091913</strain>
        <tissue evidence="3">Muscle</tissue>
    </source>
</reference>
<dbReference type="PANTHER" id="PTHR10292">
    <property type="entry name" value="CLATHRIN HEAVY CHAIN RELATED"/>
    <property type="match status" value="1"/>
</dbReference>
<reference evidence="3 4" key="1">
    <citation type="submission" date="2019-04" db="EMBL/GenBank/DDBJ databases">
        <title>Draft genome of the big-headed turtle Platysternon megacephalum.</title>
        <authorList>
            <person name="Gong S."/>
        </authorList>
    </citation>
    <scope>NUCLEOTIDE SEQUENCE [LARGE SCALE GENOMIC DNA]</scope>
    <source>
        <strain evidence="3">DO16091913</strain>
        <tissue evidence="3">Muscle</tissue>
    </source>
</reference>
<dbReference type="Proteomes" id="UP000297703">
    <property type="component" value="Unassembled WGS sequence"/>
</dbReference>
<dbReference type="SUPFAM" id="SSF48371">
    <property type="entry name" value="ARM repeat"/>
    <property type="match status" value="1"/>
</dbReference>
<dbReference type="Pfam" id="PF13838">
    <property type="entry name" value="Clathrin_H_link"/>
    <property type="match status" value="1"/>
</dbReference>
<organism evidence="3 4">
    <name type="scientific">Platysternon megacephalum</name>
    <name type="common">big-headed turtle</name>
    <dbReference type="NCBI Taxonomy" id="55544"/>
    <lineage>
        <taxon>Eukaryota</taxon>
        <taxon>Metazoa</taxon>
        <taxon>Chordata</taxon>
        <taxon>Craniata</taxon>
        <taxon>Vertebrata</taxon>
        <taxon>Euteleostomi</taxon>
        <taxon>Archelosauria</taxon>
        <taxon>Testudinata</taxon>
        <taxon>Testudines</taxon>
        <taxon>Cryptodira</taxon>
        <taxon>Durocryptodira</taxon>
        <taxon>Testudinoidea</taxon>
        <taxon>Platysternidae</taxon>
        <taxon>Platysternon</taxon>
    </lineage>
</organism>
<evidence type="ECO:0000256" key="1">
    <source>
        <dbReference type="ARBA" id="ARBA00023054"/>
    </source>
</evidence>
<dbReference type="InterPro" id="IPR012331">
    <property type="entry name" value="Clathrin_H-chain_linker"/>
</dbReference>
<evidence type="ECO:0000313" key="4">
    <source>
        <dbReference type="Proteomes" id="UP000297703"/>
    </source>
</evidence>
<dbReference type="PIRSF" id="PIRSF037469">
    <property type="entry name" value="Clathrin_H-chain-rel"/>
    <property type="match status" value="1"/>
</dbReference>
<name>A0A4D9E7S5_9SAUR</name>
<keyword evidence="1" id="KW-0175">Coiled coil</keyword>
<feature type="domain" description="Translin-associated factor X-interacting protein 1 N-terminal" evidence="2">
    <location>
        <begin position="110"/>
        <end position="197"/>
    </location>
</feature>
<gene>
    <name evidence="3" type="ORF">DR999_PMT12914</name>
</gene>
<sequence>MFCFSCISTVLQFEVYIDAPCVRQTRFTQIRNLSSVRFFFFCVIVGYIPNLCKIRLTQGVPERNACISQGASILCPIVSIYSDCCAVWIFAGSLEGCSINHVSISHFRWKNMSSQIIEHATVYKNILTSIKQEYDAFIEAIKKGQRNAFYLHGKLKVLASEPTTLIYYRKRTIQLEDKIKVIERNSARIQNLILKIRNIKKVPSTEALTPRKKINPAKPIPGLTVKESLSLGALSRHLAQLEGRVQELKADMISKYIPLENKAGLEQELKHSLELRDKAEAVNEKLRLSYNRITLVANTVSAWAKSDKSTSLQELLSQVMEKKEVVKAAAAFSISHIFEHDPSKSKEAEDLLEYIERFNELFSYGQYEAAAVYAANCPRGILRNEETMMKFKALGAVKGRILPLLRYFEALISSSAAVRHPLCAAMTLEAIKCALFEKQLNLVMHWVTQQRLTFCEAAGDVIYDYGEVEPFNKSKCLALAQIAYSQCGVHKKAALCLCKQGQICGAMDYIQQFKQLTLDDYLFLLKNCPSIELIHCLTQEWNEKPALLSIGATILSLIETDHKEHGLQLLEEINMGEKNSLEQVILNDTVCTLEGWKKIADTCAENKHEKLSQEILSILTSQEGVVQISPFDDDDDVKIMEHVFL</sequence>
<keyword evidence="4" id="KW-1185">Reference proteome</keyword>
<protein>
    <submittedName>
        <fullName evidence="3">Clathrin heavy chain linker domain-containing protein 1</fullName>
    </submittedName>
</protein>
<evidence type="ECO:0000313" key="3">
    <source>
        <dbReference type="EMBL" id="TFK04575.1"/>
    </source>
</evidence>
<dbReference type="InterPro" id="IPR016024">
    <property type="entry name" value="ARM-type_fold"/>
</dbReference>
<proteinExistence type="predicted"/>
<dbReference type="EMBL" id="QXTE01000133">
    <property type="protein sequence ID" value="TFK04575.1"/>
    <property type="molecule type" value="Genomic_DNA"/>
</dbReference>
<dbReference type="Gene3D" id="1.25.40.30">
    <property type="match status" value="1"/>
</dbReference>
<dbReference type="AlphaFoldDB" id="A0A4D9E7S5"/>
<accession>A0A4D9E7S5</accession>
<dbReference type="InterPro" id="IPR032755">
    <property type="entry name" value="TSNAXIP1_N"/>
</dbReference>
<dbReference type="Pfam" id="PF15739">
    <property type="entry name" value="TSNAXIP1_N"/>
    <property type="match status" value="1"/>
</dbReference>
<comment type="caution">
    <text evidence="3">The sequence shown here is derived from an EMBL/GenBank/DDBJ whole genome shotgun (WGS) entry which is preliminary data.</text>
</comment>
<dbReference type="InterPro" id="IPR017212">
    <property type="entry name" value="CLHC1"/>
</dbReference>
<evidence type="ECO:0000259" key="2">
    <source>
        <dbReference type="Pfam" id="PF15739"/>
    </source>
</evidence>